<evidence type="ECO:0000256" key="2">
    <source>
        <dbReference type="SAM" id="Phobius"/>
    </source>
</evidence>
<keyword evidence="4" id="KW-1185">Reference proteome</keyword>
<keyword evidence="2" id="KW-0472">Membrane</keyword>
<feature type="region of interest" description="Disordered" evidence="1">
    <location>
        <begin position="192"/>
        <end position="232"/>
    </location>
</feature>
<dbReference type="EMBL" id="LJIJ01000299">
    <property type="protein sequence ID" value="ODM99106.1"/>
    <property type="molecule type" value="Genomic_DNA"/>
</dbReference>
<feature type="compositionally biased region" description="Basic residues" evidence="1">
    <location>
        <begin position="295"/>
        <end position="304"/>
    </location>
</feature>
<evidence type="ECO:0000256" key="1">
    <source>
        <dbReference type="SAM" id="MobiDB-lite"/>
    </source>
</evidence>
<evidence type="ECO:0000313" key="3">
    <source>
        <dbReference type="EMBL" id="ODM99106.1"/>
    </source>
</evidence>
<evidence type="ECO:0000313" key="4">
    <source>
        <dbReference type="Proteomes" id="UP000094527"/>
    </source>
</evidence>
<protein>
    <submittedName>
        <fullName evidence="3">Uncharacterized protein</fullName>
    </submittedName>
</protein>
<sequence length="304" mass="34305">MKYSQLFHIFGIANMIVSVIGLAVYFLVLFELVKIGVDDISNFHNLEENPLFHDCVKKLKETEAKYTDRFFLGICLGVGALVGFTIVGTSFFSFSIQKDQTLKFVITLIIHVCSWSLQMIALFLFIFSDKCIFDHQRSEKYTGGSWQHAINRDLTAIILVGYRPYEVFLLLKAMGCFKKEVKKIRIIVPPTPNVLETTPTPQNTKPYTLSQTPSARSLATTTTTSTSTLDTDSEKASNAFFTDHDYAHLTQLNDATKRRTLYASESAASVATTTTETSKHRRKRKTQSSAQHDTSKKKSKKLKN</sequence>
<proteinExistence type="predicted"/>
<organism evidence="3 4">
    <name type="scientific">Orchesella cincta</name>
    <name type="common">Springtail</name>
    <name type="synonym">Podura cincta</name>
    <dbReference type="NCBI Taxonomy" id="48709"/>
    <lineage>
        <taxon>Eukaryota</taxon>
        <taxon>Metazoa</taxon>
        <taxon>Ecdysozoa</taxon>
        <taxon>Arthropoda</taxon>
        <taxon>Hexapoda</taxon>
        <taxon>Collembola</taxon>
        <taxon>Entomobryomorpha</taxon>
        <taxon>Entomobryoidea</taxon>
        <taxon>Orchesellidae</taxon>
        <taxon>Orchesellinae</taxon>
        <taxon>Orchesella</taxon>
    </lineage>
</organism>
<keyword evidence="2" id="KW-0812">Transmembrane</keyword>
<feature type="transmembrane region" description="Helical" evidence="2">
    <location>
        <begin position="104"/>
        <end position="127"/>
    </location>
</feature>
<accession>A0A1D2N1D2</accession>
<comment type="caution">
    <text evidence="3">The sequence shown here is derived from an EMBL/GenBank/DDBJ whole genome shotgun (WGS) entry which is preliminary data.</text>
</comment>
<feature type="transmembrane region" description="Helical" evidence="2">
    <location>
        <begin position="6"/>
        <end position="30"/>
    </location>
</feature>
<dbReference type="Proteomes" id="UP000094527">
    <property type="component" value="Unassembled WGS sequence"/>
</dbReference>
<gene>
    <name evidence="3" type="ORF">Ocin01_07582</name>
</gene>
<name>A0A1D2N1D2_ORCCI</name>
<feature type="compositionally biased region" description="Polar residues" evidence="1">
    <location>
        <begin position="194"/>
        <end position="211"/>
    </location>
</feature>
<reference evidence="3 4" key="1">
    <citation type="journal article" date="2016" name="Genome Biol. Evol.">
        <title>Gene Family Evolution Reflects Adaptation to Soil Environmental Stressors in the Genome of the Collembolan Orchesella cincta.</title>
        <authorList>
            <person name="Faddeeva-Vakhrusheva A."/>
            <person name="Derks M.F."/>
            <person name="Anvar S.Y."/>
            <person name="Agamennone V."/>
            <person name="Suring W."/>
            <person name="Smit S."/>
            <person name="van Straalen N.M."/>
            <person name="Roelofs D."/>
        </authorList>
    </citation>
    <scope>NUCLEOTIDE SEQUENCE [LARGE SCALE GENOMIC DNA]</scope>
    <source>
        <tissue evidence="3">Mixed pool</tissue>
    </source>
</reference>
<keyword evidence="2" id="KW-1133">Transmembrane helix</keyword>
<feature type="transmembrane region" description="Helical" evidence="2">
    <location>
        <begin position="70"/>
        <end position="92"/>
    </location>
</feature>
<feature type="compositionally biased region" description="Low complexity" evidence="1">
    <location>
        <begin position="212"/>
        <end position="230"/>
    </location>
</feature>
<dbReference type="AlphaFoldDB" id="A0A1D2N1D2"/>
<feature type="compositionally biased region" description="Low complexity" evidence="1">
    <location>
        <begin position="263"/>
        <end position="276"/>
    </location>
</feature>
<feature type="region of interest" description="Disordered" evidence="1">
    <location>
        <begin position="263"/>
        <end position="304"/>
    </location>
</feature>